<accession>A0A2X2U1E0</accession>
<evidence type="ECO:0000256" key="3">
    <source>
        <dbReference type="ARBA" id="ARBA00023163"/>
    </source>
</evidence>
<dbReference type="Gene3D" id="2.60.120.10">
    <property type="entry name" value="Jelly Rolls"/>
    <property type="match status" value="1"/>
</dbReference>
<keyword evidence="1" id="KW-0805">Transcription regulation</keyword>
<dbReference type="PROSITE" id="PS51063">
    <property type="entry name" value="HTH_CRP_2"/>
    <property type="match status" value="1"/>
</dbReference>
<evidence type="ECO:0000259" key="5">
    <source>
        <dbReference type="PROSITE" id="PS51063"/>
    </source>
</evidence>
<organism evidence="6 7">
    <name type="scientific">Enterocloster clostridioformis</name>
    <dbReference type="NCBI Taxonomy" id="1531"/>
    <lineage>
        <taxon>Bacteria</taxon>
        <taxon>Bacillati</taxon>
        <taxon>Bacillota</taxon>
        <taxon>Clostridia</taxon>
        <taxon>Lachnospirales</taxon>
        <taxon>Lachnospiraceae</taxon>
        <taxon>Enterocloster</taxon>
    </lineage>
</organism>
<evidence type="ECO:0000259" key="4">
    <source>
        <dbReference type="PROSITE" id="PS50042"/>
    </source>
</evidence>
<evidence type="ECO:0000313" key="6">
    <source>
        <dbReference type="EMBL" id="SQB10348.1"/>
    </source>
</evidence>
<dbReference type="Pfam" id="PF13545">
    <property type="entry name" value="HTH_Crp_2"/>
    <property type="match status" value="1"/>
</dbReference>
<evidence type="ECO:0000256" key="1">
    <source>
        <dbReference type="ARBA" id="ARBA00023015"/>
    </source>
</evidence>
<evidence type="ECO:0000313" key="7">
    <source>
        <dbReference type="Proteomes" id="UP000251853"/>
    </source>
</evidence>
<evidence type="ECO:0000256" key="2">
    <source>
        <dbReference type="ARBA" id="ARBA00023125"/>
    </source>
</evidence>
<dbReference type="EMBL" id="UAVW01000003">
    <property type="protein sequence ID" value="SQB10348.1"/>
    <property type="molecule type" value="Genomic_DNA"/>
</dbReference>
<dbReference type="InterPro" id="IPR000595">
    <property type="entry name" value="cNMP-bd_dom"/>
</dbReference>
<dbReference type="Proteomes" id="UP000251853">
    <property type="component" value="Unassembled WGS sequence"/>
</dbReference>
<protein>
    <submittedName>
        <fullName evidence="6">Transcriptional regulator</fullName>
    </submittedName>
</protein>
<dbReference type="SMART" id="SM00100">
    <property type="entry name" value="cNMP"/>
    <property type="match status" value="1"/>
</dbReference>
<gene>
    <name evidence="6" type="ORF">NCTC11224_01667</name>
</gene>
<dbReference type="GO" id="GO:0006355">
    <property type="term" value="P:regulation of DNA-templated transcription"/>
    <property type="evidence" value="ECO:0007669"/>
    <property type="project" value="InterPro"/>
</dbReference>
<keyword evidence="3" id="KW-0804">Transcription</keyword>
<dbReference type="GO" id="GO:0003677">
    <property type="term" value="F:DNA binding"/>
    <property type="evidence" value="ECO:0007669"/>
    <property type="project" value="UniProtKB-KW"/>
</dbReference>
<sequence>MREFIEDLKQTNLFFAIEPEEIDGLLYCLCAKYVRYAKGDYIIEEGNKVYDFGIMLSGHGRAIKWDPSDRVILISLLKKGSEIGVILAASLEHKSPVTVQAEDDVLVLQIPFERVLARCEKACPRHDRLLRNYISIVAKKGLVLHERIDCLLRPTIREKILTYLQCIAREQQKRTFTIPMNRNSMAEYLNVERSALSRELSYMKRDGIIDYHKNTFRLI</sequence>
<proteinExistence type="predicted"/>
<dbReference type="PROSITE" id="PS50042">
    <property type="entry name" value="CNMP_BINDING_3"/>
    <property type="match status" value="1"/>
</dbReference>
<dbReference type="InterPro" id="IPR036390">
    <property type="entry name" value="WH_DNA-bd_sf"/>
</dbReference>
<dbReference type="RefSeq" id="WP_089776626.1">
    <property type="nucleotide sequence ID" value="NZ_JADMWI010000122.1"/>
</dbReference>
<dbReference type="SUPFAM" id="SSF51206">
    <property type="entry name" value="cAMP-binding domain-like"/>
    <property type="match status" value="1"/>
</dbReference>
<dbReference type="SUPFAM" id="SSF46785">
    <property type="entry name" value="Winged helix' DNA-binding domain"/>
    <property type="match status" value="1"/>
</dbReference>
<dbReference type="InterPro" id="IPR018490">
    <property type="entry name" value="cNMP-bd_dom_sf"/>
</dbReference>
<dbReference type="CDD" id="cd00038">
    <property type="entry name" value="CAP_ED"/>
    <property type="match status" value="1"/>
</dbReference>
<dbReference type="InterPro" id="IPR012318">
    <property type="entry name" value="HTH_CRP"/>
</dbReference>
<reference evidence="6 7" key="1">
    <citation type="submission" date="2018-06" db="EMBL/GenBank/DDBJ databases">
        <authorList>
            <consortium name="Pathogen Informatics"/>
            <person name="Doyle S."/>
        </authorList>
    </citation>
    <scope>NUCLEOTIDE SEQUENCE [LARGE SCALE GENOMIC DNA]</scope>
    <source>
        <strain evidence="6 7">NCTC11224</strain>
    </source>
</reference>
<feature type="domain" description="HTH crp-type" evidence="5">
    <location>
        <begin position="154"/>
        <end position="219"/>
    </location>
</feature>
<keyword evidence="7" id="KW-1185">Reference proteome</keyword>
<feature type="domain" description="Cyclic nucleotide-binding" evidence="4">
    <location>
        <begin position="13"/>
        <end position="110"/>
    </location>
</feature>
<keyword evidence="2" id="KW-0238">DNA-binding</keyword>
<name>A0A2X2U1E0_9FIRM</name>
<dbReference type="AlphaFoldDB" id="A0A2X2U1E0"/>
<dbReference type="Pfam" id="PF00027">
    <property type="entry name" value="cNMP_binding"/>
    <property type="match status" value="1"/>
</dbReference>
<dbReference type="InterPro" id="IPR014710">
    <property type="entry name" value="RmlC-like_jellyroll"/>
</dbReference>